<evidence type="ECO:0000313" key="2">
    <source>
        <dbReference type="WBParaSite" id="maker-uti_cns_0001888-snap-gene-0.9-mRNA-1"/>
    </source>
</evidence>
<dbReference type="AlphaFoldDB" id="A0A1I8GGG7"/>
<evidence type="ECO:0000313" key="1">
    <source>
        <dbReference type="Proteomes" id="UP000095280"/>
    </source>
</evidence>
<name>A0A1I8GGG7_9PLAT</name>
<sequence length="160" mass="17470">RQRVGNETFVAKLNPLLPVQPLVNTRRCKWILTCAGLSEFPLQLVLLGSSEGLMRYEYNGKQYDVLPGTIHAMDVLDESCIIKVSASVSSQHPPDPPSLRVVLLQPTTCARGFLYYQGGCYTASGSRQSFKDFSSSILGSAQLASFSSMAEISSFITASR</sequence>
<keyword evidence="1" id="KW-1185">Reference proteome</keyword>
<accession>A0A1I8GGG7</accession>
<dbReference type="Proteomes" id="UP000095280">
    <property type="component" value="Unplaced"/>
</dbReference>
<reference evidence="2" key="1">
    <citation type="submission" date="2016-11" db="UniProtKB">
        <authorList>
            <consortium name="WormBaseParasite"/>
        </authorList>
    </citation>
    <scope>IDENTIFICATION</scope>
</reference>
<dbReference type="WBParaSite" id="maker-uti_cns_0001888-snap-gene-0.9-mRNA-1">
    <property type="protein sequence ID" value="maker-uti_cns_0001888-snap-gene-0.9-mRNA-1"/>
    <property type="gene ID" value="maker-uti_cns_0001888-snap-gene-0.9"/>
</dbReference>
<organism evidence="1 2">
    <name type="scientific">Macrostomum lignano</name>
    <dbReference type="NCBI Taxonomy" id="282301"/>
    <lineage>
        <taxon>Eukaryota</taxon>
        <taxon>Metazoa</taxon>
        <taxon>Spiralia</taxon>
        <taxon>Lophotrochozoa</taxon>
        <taxon>Platyhelminthes</taxon>
        <taxon>Rhabditophora</taxon>
        <taxon>Macrostomorpha</taxon>
        <taxon>Macrostomida</taxon>
        <taxon>Macrostomidae</taxon>
        <taxon>Macrostomum</taxon>
    </lineage>
</organism>
<proteinExistence type="predicted"/>
<protein>
    <submittedName>
        <fullName evidence="2">STXB5</fullName>
    </submittedName>
</protein>